<keyword evidence="1" id="KW-0805">Transcription regulation</keyword>
<keyword evidence="2" id="KW-0238">DNA-binding</keyword>
<accession>A0ABQ5TEN6</accession>
<evidence type="ECO:0000313" key="5">
    <source>
        <dbReference type="EMBL" id="GLO65298.1"/>
    </source>
</evidence>
<dbReference type="SUPFAM" id="SSF46894">
    <property type="entry name" value="C-terminal effector domain of the bipartite response regulators"/>
    <property type="match status" value="1"/>
</dbReference>
<dbReference type="InterPro" id="IPR039420">
    <property type="entry name" value="WalR-like"/>
</dbReference>
<dbReference type="CDD" id="cd06170">
    <property type="entry name" value="LuxR_C_like"/>
    <property type="match status" value="1"/>
</dbReference>
<organism evidence="5 6">
    <name type="scientific">Oceanobacillus kimchii</name>
    <dbReference type="NCBI Taxonomy" id="746691"/>
    <lineage>
        <taxon>Bacteria</taxon>
        <taxon>Bacillati</taxon>
        <taxon>Bacillota</taxon>
        <taxon>Bacilli</taxon>
        <taxon>Bacillales</taxon>
        <taxon>Bacillaceae</taxon>
        <taxon>Oceanobacillus</taxon>
    </lineage>
</organism>
<dbReference type="Gene3D" id="3.40.50.2300">
    <property type="match status" value="1"/>
</dbReference>
<keyword evidence="6" id="KW-1185">Reference proteome</keyword>
<evidence type="ECO:0000313" key="6">
    <source>
        <dbReference type="Proteomes" id="UP001275436"/>
    </source>
</evidence>
<dbReference type="InterPro" id="IPR016032">
    <property type="entry name" value="Sig_transdc_resp-reg_C-effctor"/>
</dbReference>
<comment type="caution">
    <text evidence="5">The sequence shown here is derived from an EMBL/GenBank/DDBJ whole genome shotgun (WGS) entry which is preliminary data.</text>
</comment>
<keyword evidence="3" id="KW-0804">Transcription</keyword>
<dbReference type="InterPro" id="IPR012976">
    <property type="entry name" value="NOSIC"/>
</dbReference>
<dbReference type="EMBL" id="BSKO01000001">
    <property type="protein sequence ID" value="GLO65298.1"/>
    <property type="molecule type" value="Genomic_DNA"/>
</dbReference>
<name>A0ABQ5TEN6_9BACI</name>
<dbReference type="SMART" id="SM00421">
    <property type="entry name" value="HTH_LUXR"/>
    <property type="match status" value="1"/>
</dbReference>
<dbReference type="RefSeq" id="WP_017795986.1">
    <property type="nucleotide sequence ID" value="NZ_BSKO01000001.1"/>
</dbReference>
<dbReference type="PRINTS" id="PR00038">
    <property type="entry name" value="HTHLUXR"/>
</dbReference>
<reference evidence="5 6" key="1">
    <citation type="submission" date="2023-02" db="EMBL/GenBank/DDBJ databases">
        <title>Oceanobacillus kimchii IFOP_LL358 isolated form Alexandrium catenella lab strain.</title>
        <authorList>
            <person name="Gajardo G."/>
            <person name="Ueki S."/>
            <person name="Maruyama F."/>
        </authorList>
    </citation>
    <scope>NUCLEOTIDE SEQUENCE [LARGE SCALE GENOMIC DNA]</scope>
    <source>
        <strain evidence="5 6">IFOP_LL358</strain>
    </source>
</reference>
<evidence type="ECO:0000256" key="2">
    <source>
        <dbReference type="ARBA" id="ARBA00023125"/>
    </source>
</evidence>
<evidence type="ECO:0000256" key="1">
    <source>
        <dbReference type="ARBA" id="ARBA00023015"/>
    </source>
</evidence>
<protein>
    <recommendedName>
        <fullName evidence="4">HTH luxR-type domain-containing protein</fullName>
    </recommendedName>
</protein>
<evidence type="ECO:0000259" key="4">
    <source>
        <dbReference type="PROSITE" id="PS50043"/>
    </source>
</evidence>
<dbReference type="PANTHER" id="PTHR43214">
    <property type="entry name" value="TWO-COMPONENT RESPONSE REGULATOR"/>
    <property type="match status" value="1"/>
</dbReference>
<dbReference type="Proteomes" id="UP001275436">
    <property type="component" value="Unassembled WGS sequence"/>
</dbReference>
<sequence length="207" mass="23932">MSMAPTTNGQAYHFNSSTLTQITNLATYVKTPVELFHMTEEELTKADFLIVMIKDHKDSEQLIKEYNPLPTPVAIVIFDIDMAHVTRLFEMEFDGYFYHSMLEKDIISGIEFIKSGYTYVYPELAKLLHEEYVRIANTLQARPEGLLTDREWDILIEIAKGNNNDRIALNLEISDKTVKNHVTTILRKLDVNDRTNAMLLAFRKGWI</sequence>
<proteinExistence type="predicted"/>
<dbReference type="SMART" id="SM00931">
    <property type="entry name" value="NOSIC"/>
    <property type="match status" value="1"/>
</dbReference>
<dbReference type="InterPro" id="IPR000792">
    <property type="entry name" value="Tscrpt_reg_LuxR_C"/>
</dbReference>
<dbReference type="Pfam" id="PF00196">
    <property type="entry name" value="GerE"/>
    <property type="match status" value="1"/>
</dbReference>
<evidence type="ECO:0000256" key="3">
    <source>
        <dbReference type="ARBA" id="ARBA00023163"/>
    </source>
</evidence>
<feature type="domain" description="HTH luxR-type" evidence="4">
    <location>
        <begin position="140"/>
        <end position="205"/>
    </location>
</feature>
<dbReference type="PROSITE" id="PS50043">
    <property type="entry name" value="HTH_LUXR_2"/>
    <property type="match status" value="1"/>
</dbReference>
<gene>
    <name evidence="5" type="ORF">MACH08_10820</name>
</gene>